<evidence type="ECO:0000256" key="3">
    <source>
        <dbReference type="ARBA" id="ARBA00022723"/>
    </source>
</evidence>
<dbReference type="InterPro" id="IPR002327">
    <property type="entry name" value="Cyt_c_1A/1B"/>
</dbReference>
<dbReference type="GO" id="GO:0020037">
    <property type="term" value="F:heme binding"/>
    <property type="evidence" value="ECO:0007669"/>
    <property type="project" value="InterPro"/>
</dbReference>
<evidence type="ECO:0000256" key="6">
    <source>
        <dbReference type="PROSITE-ProRule" id="PRU00433"/>
    </source>
</evidence>
<reference evidence="9" key="2">
    <citation type="submission" date="2020-09" db="EMBL/GenBank/DDBJ databases">
        <authorList>
            <person name="Sun Q."/>
            <person name="Kim S."/>
        </authorList>
    </citation>
    <scope>NUCLEOTIDE SEQUENCE</scope>
    <source>
        <strain evidence="9">KCTC 23430</strain>
    </source>
</reference>
<dbReference type="EMBL" id="BMYM01000001">
    <property type="protein sequence ID" value="GHD32552.1"/>
    <property type="molecule type" value="Genomic_DNA"/>
</dbReference>
<dbReference type="InterPro" id="IPR009056">
    <property type="entry name" value="Cyt_c-like_dom"/>
</dbReference>
<evidence type="ECO:0000259" key="8">
    <source>
        <dbReference type="PROSITE" id="PS51007"/>
    </source>
</evidence>
<evidence type="ECO:0000256" key="7">
    <source>
        <dbReference type="SAM" id="SignalP"/>
    </source>
</evidence>
<evidence type="ECO:0000313" key="9">
    <source>
        <dbReference type="EMBL" id="GHD32552.1"/>
    </source>
</evidence>
<dbReference type="InterPro" id="IPR036909">
    <property type="entry name" value="Cyt_c-like_dom_sf"/>
</dbReference>
<dbReference type="Gene3D" id="1.10.760.10">
    <property type="entry name" value="Cytochrome c-like domain"/>
    <property type="match status" value="1"/>
</dbReference>
<keyword evidence="4" id="KW-0249">Electron transport</keyword>
<evidence type="ECO:0000256" key="1">
    <source>
        <dbReference type="ARBA" id="ARBA00022448"/>
    </source>
</evidence>
<dbReference type="AlphaFoldDB" id="A0A918XIT2"/>
<feature type="signal peptide" evidence="7">
    <location>
        <begin position="1"/>
        <end position="26"/>
    </location>
</feature>
<evidence type="ECO:0000256" key="4">
    <source>
        <dbReference type="ARBA" id="ARBA00022982"/>
    </source>
</evidence>
<dbReference type="GO" id="GO:0009055">
    <property type="term" value="F:electron transfer activity"/>
    <property type="evidence" value="ECO:0007669"/>
    <property type="project" value="InterPro"/>
</dbReference>
<gene>
    <name evidence="9" type="primary">cycM</name>
    <name evidence="9" type="ORF">GCM10007053_17000</name>
</gene>
<keyword evidence="7" id="KW-0732">Signal</keyword>
<evidence type="ECO:0000256" key="2">
    <source>
        <dbReference type="ARBA" id="ARBA00022617"/>
    </source>
</evidence>
<dbReference type="SUPFAM" id="SSF46626">
    <property type="entry name" value="Cytochrome c"/>
    <property type="match status" value="1"/>
</dbReference>
<dbReference type="Proteomes" id="UP000644693">
    <property type="component" value="Unassembled WGS sequence"/>
</dbReference>
<accession>A0A918XIT2</accession>
<dbReference type="PANTHER" id="PTHR11961">
    <property type="entry name" value="CYTOCHROME C"/>
    <property type="match status" value="1"/>
</dbReference>
<dbReference type="PRINTS" id="PR00604">
    <property type="entry name" value="CYTCHRMECIAB"/>
</dbReference>
<keyword evidence="1" id="KW-0813">Transport</keyword>
<keyword evidence="2 6" id="KW-0349">Heme</keyword>
<keyword evidence="3 6" id="KW-0479">Metal-binding</keyword>
<dbReference type="GO" id="GO:0046872">
    <property type="term" value="F:metal ion binding"/>
    <property type="evidence" value="ECO:0007669"/>
    <property type="project" value="UniProtKB-KW"/>
</dbReference>
<name>A0A918XIT2_9GAMM</name>
<dbReference type="PROSITE" id="PS51007">
    <property type="entry name" value="CYTC"/>
    <property type="match status" value="1"/>
</dbReference>
<feature type="domain" description="Cytochrome c" evidence="8">
    <location>
        <begin position="47"/>
        <end position="148"/>
    </location>
</feature>
<evidence type="ECO:0000313" key="10">
    <source>
        <dbReference type="Proteomes" id="UP000644693"/>
    </source>
</evidence>
<organism evidence="9 10">
    <name type="scientific">Parahalioglobus pacificus</name>
    <dbReference type="NCBI Taxonomy" id="930806"/>
    <lineage>
        <taxon>Bacteria</taxon>
        <taxon>Pseudomonadati</taxon>
        <taxon>Pseudomonadota</taxon>
        <taxon>Gammaproteobacteria</taxon>
        <taxon>Cellvibrionales</taxon>
        <taxon>Halieaceae</taxon>
        <taxon>Parahalioglobus</taxon>
    </lineage>
</organism>
<dbReference type="RefSeq" id="WP_229802652.1">
    <property type="nucleotide sequence ID" value="NZ_BMYM01000001.1"/>
</dbReference>
<feature type="chain" id="PRO_5037965713" evidence="7">
    <location>
        <begin position="27"/>
        <end position="152"/>
    </location>
</feature>
<sequence>MMWVMSLHKYLAAVLAIAGLTYSVVAVGQTDPNEPGGTQPALTLEAGDAQRGRLVFGQCRTCHYPEKIMGHNNGPNLHRIFGRIAGKQAGFEHYSDTFKQADFVWTPELLNLWLANPMAMFPDTTMMSLGVPDPKDRADLIAYLMKASVREP</sequence>
<reference evidence="9" key="1">
    <citation type="journal article" date="2014" name="Int. J. Syst. Evol. Microbiol.">
        <title>Complete genome sequence of Corynebacterium casei LMG S-19264T (=DSM 44701T), isolated from a smear-ripened cheese.</title>
        <authorList>
            <consortium name="US DOE Joint Genome Institute (JGI-PGF)"/>
            <person name="Walter F."/>
            <person name="Albersmeier A."/>
            <person name="Kalinowski J."/>
            <person name="Ruckert C."/>
        </authorList>
    </citation>
    <scope>NUCLEOTIDE SEQUENCE</scope>
    <source>
        <strain evidence="9">KCTC 23430</strain>
    </source>
</reference>
<protein>
    <submittedName>
        <fullName evidence="9">Cytochrome c</fullName>
    </submittedName>
</protein>
<keyword evidence="10" id="KW-1185">Reference proteome</keyword>
<keyword evidence="5 6" id="KW-0408">Iron</keyword>
<comment type="caution">
    <text evidence="9">The sequence shown here is derived from an EMBL/GenBank/DDBJ whole genome shotgun (WGS) entry which is preliminary data.</text>
</comment>
<proteinExistence type="predicted"/>
<evidence type="ECO:0000256" key="5">
    <source>
        <dbReference type="ARBA" id="ARBA00023004"/>
    </source>
</evidence>